<dbReference type="Gene3D" id="3.30.160.150">
    <property type="entry name" value="Lipoprotein like domain"/>
    <property type="match status" value="1"/>
</dbReference>
<accession>A0A0M4D104</accession>
<dbReference type="GO" id="GO:0043165">
    <property type="term" value="P:Gram-negative-bacterium-type cell outer membrane assembly"/>
    <property type="evidence" value="ECO:0007669"/>
    <property type="project" value="InterPro"/>
</dbReference>
<evidence type="ECO:0000313" key="3">
    <source>
        <dbReference type="Proteomes" id="UP000057158"/>
    </source>
</evidence>
<feature type="chain" id="PRO_5005792008" evidence="1">
    <location>
        <begin position="27"/>
        <end position="170"/>
    </location>
</feature>
<name>A0A0M4D104_9BACT</name>
<organism evidence="2 3">
    <name type="scientific">Desulfuromonas soudanensis</name>
    <dbReference type="NCBI Taxonomy" id="1603606"/>
    <lineage>
        <taxon>Bacteria</taxon>
        <taxon>Pseudomonadati</taxon>
        <taxon>Thermodesulfobacteriota</taxon>
        <taxon>Desulfuromonadia</taxon>
        <taxon>Desulfuromonadales</taxon>
        <taxon>Desulfuromonadaceae</taxon>
        <taxon>Desulfuromonas</taxon>
    </lineage>
</organism>
<reference evidence="2 3" key="1">
    <citation type="submission" date="2015-07" db="EMBL/GenBank/DDBJ databases">
        <title>Isolation and Genomic Characterization of a Novel Halophilic Metal-Reducing Deltaproteobacterium from the Deep Subsurface.</title>
        <authorList>
            <person name="Badalamenti J.P."/>
            <person name="Summers Z.M."/>
            <person name="Gralnick J.A."/>
            <person name="Bond D.R."/>
        </authorList>
    </citation>
    <scope>NUCLEOTIDE SEQUENCE [LARGE SCALE GENOMIC DNA]</scope>
    <source>
        <strain evidence="2 3">WTL</strain>
    </source>
</reference>
<evidence type="ECO:0000313" key="2">
    <source>
        <dbReference type="EMBL" id="ALC16690.1"/>
    </source>
</evidence>
<dbReference type="STRING" id="1603606.DSOUD_1919"/>
<keyword evidence="3" id="KW-1185">Reference proteome</keyword>
<dbReference type="AlphaFoldDB" id="A0A0M4D104"/>
<gene>
    <name evidence="2" type="ORF">DSOUD_1919</name>
</gene>
<dbReference type="Proteomes" id="UP000057158">
    <property type="component" value="Chromosome"/>
</dbReference>
<keyword evidence="2" id="KW-0449">Lipoprotein</keyword>
<dbReference type="KEGG" id="des:DSOUD_1919"/>
<feature type="signal peptide" evidence="1">
    <location>
        <begin position="1"/>
        <end position="26"/>
    </location>
</feature>
<proteinExistence type="predicted"/>
<dbReference type="GO" id="GO:0019867">
    <property type="term" value="C:outer membrane"/>
    <property type="evidence" value="ECO:0007669"/>
    <property type="project" value="InterPro"/>
</dbReference>
<protein>
    <submittedName>
        <fullName evidence="2">Putative lipopolysaccharide biogenesis outer membrane chaperone lipoprotein LptE</fullName>
    </submittedName>
</protein>
<dbReference type="PATRIC" id="fig|1603606.3.peg.2079"/>
<dbReference type="InterPro" id="IPR007485">
    <property type="entry name" value="LPS_assembly_LptE"/>
</dbReference>
<sequence>MVLLRVFPLLLLLLPAACGYHFPGHGAGPSAQVQTLYVGGIVNRTTEPFIETAVANAIIEGFSRRKGIRPIEDEDRADALLTGAVTAYSSKPISYDRFDQIVEYRSSMTIEATLQQQSDGRTLWKGSVSWSEEYLANSDKTLQEDNEALAIASICDRLAEELHVRVMDNF</sequence>
<evidence type="ECO:0000256" key="1">
    <source>
        <dbReference type="SAM" id="SignalP"/>
    </source>
</evidence>
<dbReference type="EMBL" id="CP010802">
    <property type="protein sequence ID" value="ALC16690.1"/>
    <property type="molecule type" value="Genomic_DNA"/>
</dbReference>
<dbReference type="OrthoDB" id="5511003at2"/>
<dbReference type="Pfam" id="PF04390">
    <property type="entry name" value="LptE"/>
    <property type="match status" value="1"/>
</dbReference>
<keyword evidence="1" id="KW-0732">Signal</keyword>